<reference evidence="1 2" key="1">
    <citation type="journal article" date="2022" name="Allergy">
        <title>Genome assembly and annotation of Periplaneta americana reveal a comprehensive cockroach allergen profile.</title>
        <authorList>
            <person name="Wang L."/>
            <person name="Xiong Q."/>
            <person name="Saelim N."/>
            <person name="Wang L."/>
            <person name="Nong W."/>
            <person name="Wan A.T."/>
            <person name="Shi M."/>
            <person name="Liu X."/>
            <person name="Cao Q."/>
            <person name="Hui J.H.L."/>
            <person name="Sookrung N."/>
            <person name="Leung T.F."/>
            <person name="Tungtrongchitr A."/>
            <person name="Tsui S.K.W."/>
        </authorList>
    </citation>
    <scope>NUCLEOTIDE SEQUENCE [LARGE SCALE GENOMIC DNA]</scope>
    <source>
        <strain evidence="1">PWHHKU_190912</strain>
    </source>
</reference>
<dbReference type="Proteomes" id="UP001148838">
    <property type="component" value="Unassembled WGS sequence"/>
</dbReference>
<dbReference type="EMBL" id="JAJSOF020000042">
    <property type="protein sequence ID" value="KAJ4425572.1"/>
    <property type="molecule type" value="Genomic_DNA"/>
</dbReference>
<gene>
    <name evidence="1" type="ORF">ANN_27767</name>
</gene>
<organism evidence="1 2">
    <name type="scientific">Periplaneta americana</name>
    <name type="common">American cockroach</name>
    <name type="synonym">Blatta americana</name>
    <dbReference type="NCBI Taxonomy" id="6978"/>
    <lineage>
        <taxon>Eukaryota</taxon>
        <taxon>Metazoa</taxon>
        <taxon>Ecdysozoa</taxon>
        <taxon>Arthropoda</taxon>
        <taxon>Hexapoda</taxon>
        <taxon>Insecta</taxon>
        <taxon>Pterygota</taxon>
        <taxon>Neoptera</taxon>
        <taxon>Polyneoptera</taxon>
        <taxon>Dictyoptera</taxon>
        <taxon>Blattodea</taxon>
        <taxon>Blattoidea</taxon>
        <taxon>Blattidae</taxon>
        <taxon>Blattinae</taxon>
        <taxon>Periplaneta</taxon>
    </lineage>
</organism>
<protein>
    <submittedName>
        <fullName evidence="1">Uncharacterized protein</fullName>
    </submittedName>
</protein>
<proteinExistence type="predicted"/>
<evidence type="ECO:0000313" key="1">
    <source>
        <dbReference type="EMBL" id="KAJ4425572.1"/>
    </source>
</evidence>
<evidence type="ECO:0000313" key="2">
    <source>
        <dbReference type="Proteomes" id="UP001148838"/>
    </source>
</evidence>
<name>A0ABQ8RV76_PERAM</name>
<accession>A0ABQ8RV76</accession>
<keyword evidence="2" id="KW-1185">Reference proteome</keyword>
<comment type="caution">
    <text evidence="1">The sequence shown here is derived from an EMBL/GenBank/DDBJ whole genome shotgun (WGS) entry which is preliminary data.</text>
</comment>
<sequence>MPRMMTDFVKYFKATCIRITAGGRRPATEARYPPHLWNQFDVARSSEPRTINAEAWHNCFQNIACKKHPSVYKLIHYLKNEQSDADRMIQDLDLGQRVKEAQERKYKT</sequence>